<accession>A0A2A5C8V5</accession>
<sequence length="260" mass="27353">MIEISPDVLPKTPSFRLDGLRAVVTGAGQGIGLAAAAALAEAGAEVTLLARGEEAINRAAKSICEAGGKANAVSLDVTNLSAVSSFFKENPAFHIVINNAGTNRPLHMNDVTEEDFDAVMDLNVKGSFFVAQKAAQVMIAENIKGSIIHMGSQMGHVGAINRTLYCASKWAIEGLNKAMALDLAQYGIRSNVIAPTFIKTPLTKAFLDDKEFLDKVMDKIKLGRLGEVEDLMGAVVFLASGASALMTGSSLLIDGGWTAE</sequence>
<dbReference type="FunFam" id="3.40.50.720:FF:000084">
    <property type="entry name" value="Short-chain dehydrogenase reductase"/>
    <property type="match status" value="1"/>
</dbReference>
<evidence type="ECO:0000313" key="4">
    <source>
        <dbReference type="Proteomes" id="UP000228987"/>
    </source>
</evidence>
<dbReference type="Gene3D" id="3.40.50.720">
    <property type="entry name" value="NAD(P)-binding Rossmann-like Domain"/>
    <property type="match status" value="1"/>
</dbReference>
<keyword evidence="2" id="KW-0560">Oxidoreductase</keyword>
<organism evidence="3 4">
    <name type="scientific">SAR86 cluster bacterium</name>
    <dbReference type="NCBI Taxonomy" id="2030880"/>
    <lineage>
        <taxon>Bacteria</taxon>
        <taxon>Pseudomonadati</taxon>
        <taxon>Pseudomonadota</taxon>
        <taxon>Gammaproteobacteria</taxon>
        <taxon>SAR86 cluster</taxon>
    </lineage>
</organism>
<dbReference type="SUPFAM" id="SSF51735">
    <property type="entry name" value="NAD(P)-binding Rossmann-fold domains"/>
    <property type="match status" value="1"/>
</dbReference>
<dbReference type="PRINTS" id="PR00080">
    <property type="entry name" value="SDRFAMILY"/>
</dbReference>
<proteinExistence type="inferred from homology"/>
<comment type="caution">
    <text evidence="3">The sequence shown here is derived from an EMBL/GenBank/DDBJ whole genome shotgun (WGS) entry which is preliminary data.</text>
</comment>
<evidence type="ECO:0000256" key="2">
    <source>
        <dbReference type="ARBA" id="ARBA00023002"/>
    </source>
</evidence>
<dbReference type="PRINTS" id="PR00081">
    <property type="entry name" value="GDHRDH"/>
</dbReference>
<dbReference type="Proteomes" id="UP000228987">
    <property type="component" value="Unassembled WGS sequence"/>
</dbReference>
<dbReference type="AlphaFoldDB" id="A0A2A5C8V5"/>
<gene>
    <name evidence="3" type="ORF">COA71_13035</name>
</gene>
<dbReference type="PANTHER" id="PTHR42760">
    <property type="entry name" value="SHORT-CHAIN DEHYDROGENASES/REDUCTASES FAMILY MEMBER"/>
    <property type="match status" value="1"/>
</dbReference>
<dbReference type="EMBL" id="NVWI01000012">
    <property type="protein sequence ID" value="PCJ39806.1"/>
    <property type="molecule type" value="Genomic_DNA"/>
</dbReference>
<protein>
    <submittedName>
        <fullName evidence="3">3-oxoacyl-ACP reductase</fullName>
    </submittedName>
</protein>
<comment type="similarity">
    <text evidence="1">Belongs to the short-chain dehydrogenases/reductases (SDR) family.</text>
</comment>
<evidence type="ECO:0000313" key="3">
    <source>
        <dbReference type="EMBL" id="PCJ39806.1"/>
    </source>
</evidence>
<dbReference type="InterPro" id="IPR002347">
    <property type="entry name" value="SDR_fam"/>
</dbReference>
<reference evidence="4" key="1">
    <citation type="submission" date="2017-08" db="EMBL/GenBank/DDBJ databases">
        <title>A dynamic microbial community with high functional redundancy inhabits the cold, oxic subseafloor aquifer.</title>
        <authorList>
            <person name="Tully B.J."/>
            <person name="Wheat C.G."/>
            <person name="Glazer B.T."/>
            <person name="Huber J.A."/>
        </authorList>
    </citation>
    <scope>NUCLEOTIDE SEQUENCE [LARGE SCALE GENOMIC DNA]</scope>
</reference>
<evidence type="ECO:0000256" key="1">
    <source>
        <dbReference type="ARBA" id="ARBA00006484"/>
    </source>
</evidence>
<dbReference type="PROSITE" id="PS00061">
    <property type="entry name" value="ADH_SHORT"/>
    <property type="match status" value="1"/>
</dbReference>
<dbReference type="InterPro" id="IPR020904">
    <property type="entry name" value="Sc_DH/Rdtase_CS"/>
</dbReference>
<dbReference type="Pfam" id="PF13561">
    <property type="entry name" value="adh_short_C2"/>
    <property type="match status" value="1"/>
</dbReference>
<dbReference type="PANTHER" id="PTHR42760:SF115">
    <property type="entry name" value="3-OXOACYL-[ACYL-CARRIER-PROTEIN] REDUCTASE FABG"/>
    <property type="match status" value="1"/>
</dbReference>
<dbReference type="InterPro" id="IPR036291">
    <property type="entry name" value="NAD(P)-bd_dom_sf"/>
</dbReference>
<name>A0A2A5C8V5_9GAMM</name>
<dbReference type="GO" id="GO:0016616">
    <property type="term" value="F:oxidoreductase activity, acting on the CH-OH group of donors, NAD or NADP as acceptor"/>
    <property type="evidence" value="ECO:0007669"/>
    <property type="project" value="TreeGrafter"/>
</dbReference>